<proteinExistence type="predicted"/>
<sequence length="26" mass="2930">MTKSKHEILPTFTEFPKIGALQIVSN</sequence>
<keyword evidence="2" id="KW-1185">Reference proteome</keyword>
<organism evidence="1 2">
    <name type="scientific">Gossypium arboreum</name>
    <name type="common">Tree cotton</name>
    <name type="synonym">Gossypium nanking</name>
    <dbReference type="NCBI Taxonomy" id="29729"/>
    <lineage>
        <taxon>Eukaryota</taxon>
        <taxon>Viridiplantae</taxon>
        <taxon>Streptophyta</taxon>
        <taxon>Embryophyta</taxon>
        <taxon>Tracheophyta</taxon>
        <taxon>Spermatophyta</taxon>
        <taxon>Magnoliopsida</taxon>
        <taxon>eudicotyledons</taxon>
        <taxon>Gunneridae</taxon>
        <taxon>Pentapetalae</taxon>
        <taxon>rosids</taxon>
        <taxon>malvids</taxon>
        <taxon>Malvales</taxon>
        <taxon>Malvaceae</taxon>
        <taxon>Malvoideae</taxon>
        <taxon>Gossypium</taxon>
    </lineage>
</organism>
<gene>
    <name evidence="1" type="ORF">F383_12655</name>
</gene>
<protein>
    <submittedName>
        <fullName evidence="1">Uncharacterized protein</fullName>
    </submittedName>
</protein>
<reference evidence="2" key="1">
    <citation type="submission" date="2014-09" db="EMBL/GenBank/DDBJ databases">
        <authorList>
            <person name="Mudge J."/>
            <person name="Ramaraj T."/>
            <person name="Lindquist I.E."/>
            <person name="Bharti A.K."/>
            <person name="Sundararajan A."/>
            <person name="Cameron C.T."/>
            <person name="Woodward J.E."/>
            <person name="May G.D."/>
            <person name="Brubaker C."/>
            <person name="Broadhvest J."/>
            <person name="Wilkins T.A."/>
        </authorList>
    </citation>
    <scope>NUCLEOTIDE SEQUENCE</scope>
    <source>
        <strain evidence="2">cv. AKA8401</strain>
    </source>
</reference>
<dbReference type="AlphaFoldDB" id="A0A0B0NEN0"/>
<dbReference type="Proteomes" id="UP000032142">
    <property type="component" value="Unassembled WGS sequence"/>
</dbReference>
<dbReference type="EMBL" id="KN391120">
    <property type="protein sequence ID" value="KHG09486.1"/>
    <property type="molecule type" value="Genomic_DNA"/>
</dbReference>
<evidence type="ECO:0000313" key="2">
    <source>
        <dbReference type="Proteomes" id="UP000032142"/>
    </source>
</evidence>
<name>A0A0B0NEN0_GOSAR</name>
<accession>A0A0B0NEN0</accession>
<evidence type="ECO:0000313" key="1">
    <source>
        <dbReference type="EMBL" id="KHG09486.1"/>
    </source>
</evidence>